<evidence type="ECO:0000313" key="6">
    <source>
        <dbReference type="EMBL" id="RKH02631.1"/>
    </source>
</evidence>
<comment type="similarity">
    <text evidence="1 5">Belongs to the polypeptide deformylase family.</text>
</comment>
<dbReference type="RefSeq" id="WP_120603470.1">
    <property type="nucleotide sequence ID" value="NZ_JABFJX010000032.1"/>
</dbReference>
<dbReference type="NCBIfam" id="TIGR00079">
    <property type="entry name" value="pept_deformyl"/>
    <property type="match status" value="1"/>
</dbReference>
<comment type="function">
    <text evidence="5">Removes the formyl group from the N-terminal Met of newly synthesized proteins. Requires at least a dipeptide for an efficient rate of reaction. N-terminal L-methionine is a prerequisite for activity but the enzyme has broad specificity at other positions.</text>
</comment>
<keyword evidence="3 5" id="KW-0378">Hydrolase</keyword>
<dbReference type="Pfam" id="PF01327">
    <property type="entry name" value="Pep_deformylase"/>
    <property type="match status" value="1"/>
</dbReference>
<keyword evidence="2 5" id="KW-0479">Metal-binding</keyword>
<sequence>MVLKIVQAGEPVLRQRARDLTPEEIGSAQTRQLIQLMRDTMRDAPGVGLAAPQVGVGVRLVVIEDRAEYQAGASPADLALRERAPVAFHVLINPKLVIEDPTPMEFHEGCLSVNGFAALVARASGVRVEALDENGQPVTVSARGWYARIIQHELDHLDGTLYVDRMETRSLTTQENQRRHWLGKSTAQVRTALGLPEQTPSIPRKDPT</sequence>
<evidence type="ECO:0000256" key="5">
    <source>
        <dbReference type="HAMAP-Rule" id="MF_00163"/>
    </source>
</evidence>
<dbReference type="Gene3D" id="3.90.45.10">
    <property type="entry name" value="Peptide deformylase"/>
    <property type="match status" value="1"/>
</dbReference>
<dbReference type="SUPFAM" id="SSF56420">
    <property type="entry name" value="Peptide deformylase"/>
    <property type="match status" value="1"/>
</dbReference>
<dbReference type="GO" id="GO:0042586">
    <property type="term" value="F:peptide deformylase activity"/>
    <property type="evidence" value="ECO:0007669"/>
    <property type="project" value="UniProtKB-UniRule"/>
</dbReference>
<dbReference type="InterPro" id="IPR023635">
    <property type="entry name" value="Peptide_deformylase"/>
</dbReference>
<dbReference type="EC" id="3.5.1.88" evidence="5"/>
<keyword evidence="5" id="KW-0408">Iron</keyword>
<keyword evidence="4 5" id="KW-0648">Protein biosynthesis</keyword>
<dbReference type="CDD" id="cd00487">
    <property type="entry name" value="Pep_deformylase"/>
    <property type="match status" value="1"/>
</dbReference>
<keyword evidence="7" id="KW-1185">Reference proteome</keyword>
<feature type="binding site" evidence="5">
    <location>
        <position position="156"/>
    </location>
    <ligand>
        <name>Fe cation</name>
        <dbReference type="ChEBI" id="CHEBI:24875"/>
    </ligand>
</feature>
<evidence type="ECO:0000256" key="1">
    <source>
        <dbReference type="ARBA" id="ARBA00010759"/>
    </source>
</evidence>
<dbReference type="Proteomes" id="UP000268313">
    <property type="component" value="Unassembled WGS sequence"/>
</dbReference>
<protein>
    <recommendedName>
        <fullName evidence="5">Peptide deformylase</fullName>
        <shortName evidence="5">PDF</shortName>
        <ecNumber evidence="5">3.5.1.88</ecNumber>
    </recommendedName>
    <alternativeName>
        <fullName evidence="5">Polypeptide deformylase</fullName>
    </alternativeName>
</protein>
<reference evidence="7" key="1">
    <citation type="submission" date="2018-09" db="EMBL/GenBank/DDBJ databases">
        <authorList>
            <person name="Livingstone P.G."/>
            <person name="Whitworth D.E."/>
        </authorList>
    </citation>
    <scope>NUCLEOTIDE SEQUENCE [LARGE SCALE GENOMIC DNA]</scope>
    <source>
        <strain evidence="7">CA043D</strain>
    </source>
</reference>
<dbReference type="GO" id="GO:0046872">
    <property type="term" value="F:metal ion binding"/>
    <property type="evidence" value="ECO:0007669"/>
    <property type="project" value="UniProtKB-KW"/>
</dbReference>
<name>A0A3A8KEJ3_9BACT</name>
<dbReference type="HAMAP" id="MF_00163">
    <property type="entry name" value="Pep_deformylase"/>
    <property type="match status" value="1"/>
</dbReference>
<organism evidence="6 7">
    <name type="scientific">Corallococcus carmarthensis</name>
    <dbReference type="NCBI Taxonomy" id="2316728"/>
    <lineage>
        <taxon>Bacteria</taxon>
        <taxon>Pseudomonadati</taxon>
        <taxon>Myxococcota</taxon>
        <taxon>Myxococcia</taxon>
        <taxon>Myxococcales</taxon>
        <taxon>Cystobacterineae</taxon>
        <taxon>Myxococcaceae</taxon>
        <taxon>Corallococcus</taxon>
    </lineage>
</organism>
<evidence type="ECO:0000256" key="3">
    <source>
        <dbReference type="ARBA" id="ARBA00022801"/>
    </source>
</evidence>
<dbReference type="OrthoDB" id="9804313at2"/>
<dbReference type="EMBL" id="RAWE01000051">
    <property type="protein sequence ID" value="RKH02631.1"/>
    <property type="molecule type" value="Genomic_DNA"/>
</dbReference>
<dbReference type="NCBIfam" id="NF001159">
    <property type="entry name" value="PRK00150.1-3"/>
    <property type="match status" value="1"/>
</dbReference>
<feature type="active site" evidence="5">
    <location>
        <position position="153"/>
    </location>
</feature>
<comment type="cofactor">
    <cofactor evidence="5">
        <name>Fe(2+)</name>
        <dbReference type="ChEBI" id="CHEBI:29033"/>
    </cofactor>
    <text evidence="5">Binds 1 Fe(2+) ion.</text>
</comment>
<comment type="catalytic activity">
    <reaction evidence="5">
        <text>N-terminal N-formyl-L-methionyl-[peptide] + H2O = N-terminal L-methionyl-[peptide] + formate</text>
        <dbReference type="Rhea" id="RHEA:24420"/>
        <dbReference type="Rhea" id="RHEA-COMP:10639"/>
        <dbReference type="Rhea" id="RHEA-COMP:10640"/>
        <dbReference type="ChEBI" id="CHEBI:15377"/>
        <dbReference type="ChEBI" id="CHEBI:15740"/>
        <dbReference type="ChEBI" id="CHEBI:49298"/>
        <dbReference type="ChEBI" id="CHEBI:64731"/>
        <dbReference type="EC" id="3.5.1.88"/>
    </reaction>
</comment>
<dbReference type="GO" id="GO:0006412">
    <property type="term" value="P:translation"/>
    <property type="evidence" value="ECO:0007669"/>
    <property type="project" value="UniProtKB-UniRule"/>
</dbReference>
<dbReference type="AlphaFoldDB" id="A0A3A8KEJ3"/>
<gene>
    <name evidence="5 6" type="primary">def</name>
    <name evidence="6" type="ORF">D7X32_16330</name>
</gene>
<evidence type="ECO:0000256" key="2">
    <source>
        <dbReference type="ARBA" id="ARBA00022723"/>
    </source>
</evidence>
<evidence type="ECO:0000313" key="7">
    <source>
        <dbReference type="Proteomes" id="UP000268313"/>
    </source>
</evidence>
<dbReference type="InterPro" id="IPR036821">
    <property type="entry name" value="Peptide_deformylase_sf"/>
</dbReference>
<evidence type="ECO:0000256" key="4">
    <source>
        <dbReference type="ARBA" id="ARBA00022917"/>
    </source>
</evidence>
<proteinExistence type="inferred from homology"/>
<feature type="binding site" evidence="5">
    <location>
        <position position="110"/>
    </location>
    <ligand>
        <name>Fe cation</name>
        <dbReference type="ChEBI" id="CHEBI:24875"/>
    </ligand>
</feature>
<accession>A0A3A8KEJ3</accession>
<dbReference type="PIRSF" id="PIRSF004749">
    <property type="entry name" value="Pep_def"/>
    <property type="match status" value="1"/>
</dbReference>
<dbReference type="PANTHER" id="PTHR10458">
    <property type="entry name" value="PEPTIDE DEFORMYLASE"/>
    <property type="match status" value="1"/>
</dbReference>
<feature type="binding site" evidence="5">
    <location>
        <position position="152"/>
    </location>
    <ligand>
        <name>Fe cation</name>
        <dbReference type="ChEBI" id="CHEBI:24875"/>
    </ligand>
</feature>
<comment type="caution">
    <text evidence="6">The sequence shown here is derived from an EMBL/GenBank/DDBJ whole genome shotgun (WGS) entry which is preliminary data.</text>
</comment>
<dbReference type="PANTHER" id="PTHR10458:SF2">
    <property type="entry name" value="PEPTIDE DEFORMYLASE, MITOCHONDRIAL"/>
    <property type="match status" value="1"/>
</dbReference>
<dbReference type="PRINTS" id="PR01576">
    <property type="entry name" value="PDEFORMYLASE"/>
</dbReference>
<dbReference type="FunFam" id="3.90.45.10:FF:000003">
    <property type="entry name" value="Peptide deformylase"/>
    <property type="match status" value="1"/>
</dbReference>